<dbReference type="PANTHER" id="PTHR33221">
    <property type="entry name" value="WINGED HELIX-TURN-HELIX TRANSCRIPTIONAL REGULATOR, RRF2 FAMILY"/>
    <property type="match status" value="1"/>
</dbReference>
<dbReference type="Pfam" id="PF02082">
    <property type="entry name" value="Rrf2"/>
    <property type="match status" value="1"/>
</dbReference>
<evidence type="ECO:0000313" key="1">
    <source>
        <dbReference type="EMBL" id="SVA08526.1"/>
    </source>
</evidence>
<protein>
    <recommendedName>
        <fullName evidence="2">Rrf2 family transcriptional regulator</fullName>
    </recommendedName>
</protein>
<dbReference type="Gene3D" id="1.10.10.10">
    <property type="entry name" value="Winged helix-like DNA-binding domain superfamily/Winged helix DNA-binding domain"/>
    <property type="match status" value="1"/>
</dbReference>
<dbReference type="SUPFAM" id="SSF46785">
    <property type="entry name" value="Winged helix' DNA-binding domain"/>
    <property type="match status" value="1"/>
</dbReference>
<dbReference type="InterPro" id="IPR036390">
    <property type="entry name" value="WH_DNA-bd_sf"/>
</dbReference>
<accession>A0A381SX38</accession>
<reference evidence="1" key="1">
    <citation type="submission" date="2018-05" db="EMBL/GenBank/DDBJ databases">
        <authorList>
            <person name="Lanie J.A."/>
            <person name="Ng W.-L."/>
            <person name="Kazmierczak K.M."/>
            <person name="Andrzejewski T.M."/>
            <person name="Davidsen T.M."/>
            <person name="Wayne K.J."/>
            <person name="Tettelin H."/>
            <person name="Glass J.I."/>
            <person name="Rusch D."/>
            <person name="Podicherti R."/>
            <person name="Tsui H.-C.T."/>
            <person name="Winkler M.E."/>
        </authorList>
    </citation>
    <scope>NUCLEOTIDE SEQUENCE</scope>
</reference>
<sequence>MLYSKSAEYAIQAMIYLSENQTDKPTMIAAIAEAYNIPYQFLAKIVQNLVKRNLVVAKRGRNGGINLSRNPKYIYLTEIIDAIDGPPPETEKCVIGLDLCSDETPCPLHHKWKPIRIDIREMLAAENLEELAHRVIEKRKLMSNS</sequence>
<organism evidence="1">
    <name type="scientific">marine metagenome</name>
    <dbReference type="NCBI Taxonomy" id="408172"/>
    <lineage>
        <taxon>unclassified sequences</taxon>
        <taxon>metagenomes</taxon>
        <taxon>ecological metagenomes</taxon>
    </lineage>
</organism>
<gene>
    <name evidence="1" type="ORF">METZ01_LOCUS61380</name>
</gene>
<dbReference type="NCBIfam" id="TIGR00738">
    <property type="entry name" value="rrf2_super"/>
    <property type="match status" value="1"/>
</dbReference>
<dbReference type="AlphaFoldDB" id="A0A381SX38"/>
<proteinExistence type="predicted"/>
<name>A0A381SX38_9ZZZZ</name>
<dbReference type="GO" id="GO:0003700">
    <property type="term" value="F:DNA-binding transcription factor activity"/>
    <property type="evidence" value="ECO:0007669"/>
    <property type="project" value="TreeGrafter"/>
</dbReference>
<dbReference type="InterPro" id="IPR036388">
    <property type="entry name" value="WH-like_DNA-bd_sf"/>
</dbReference>
<dbReference type="InterPro" id="IPR000944">
    <property type="entry name" value="Tscrpt_reg_Rrf2"/>
</dbReference>
<dbReference type="EMBL" id="UINC01003699">
    <property type="protein sequence ID" value="SVA08526.1"/>
    <property type="molecule type" value="Genomic_DNA"/>
</dbReference>
<dbReference type="PROSITE" id="PS51197">
    <property type="entry name" value="HTH_RRF2_2"/>
    <property type="match status" value="1"/>
</dbReference>
<evidence type="ECO:0008006" key="2">
    <source>
        <dbReference type="Google" id="ProtNLM"/>
    </source>
</evidence>
<dbReference type="PANTHER" id="PTHR33221:SF13">
    <property type="entry name" value="TRANSCRIPTIONAL REGULATOR-RELATED"/>
    <property type="match status" value="1"/>
</dbReference>
<dbReference type="GO" id="GO:0005829">
    <property type="term" value="C:cytosol"/>
    <property type="evidence" value="ECO:0007669"/>
    <property type="project" value="TreeGrafter"/>
</dbReference>